<feature type="compositionally biased region" description="Basic and acidic residues" evidence="1">
    <location>
        <begin position="163"/>
        <end position="173"/>
    </location>
</feature>
<feature type="domain" description="RNA polymerase sigma-70 region 4" evidence="2">
    <location>
        <begin position="102"/>
        <end position="149"/>
    </location>
</feature>
<evidence type="ECO:0000256" key="1">
    <source>
        <dbReference type="SAM" id="MobiDB-lite"/>
    </source>
</evidence>
<sequence length="173" mass="19463">MTRNARLPSHVRVGKRRAAAEIRRDAEFAAFTAGAAGRLLHAATLLAGDPEGADRLLTATLAHVYANWFRMRAEDPYERARSELVRRFAYRPWWQRPRGGTLDRLGRQERLIVVMRFFEGIAEEQTAAQLGLPDERVRTLCAHATATLRSRNGDRQPPAARSVPERRPSAVAP</sequence>
<dbReference type="SUPFAM" id="SSF88659">
    <property type="entry name" value="Sigma3 and sigma4 domains of RNA polymerase sigma factors"/>
    <property type="match status" value="1"/>
</dbReference>
<dbReference type="AlphaFoldDB" id="A0A1I2LRC7"/>
<name>A0A1I2LRC7_9ACTN</name>
<keyword evidence="4" id="KW-1185">Reference proteome</keyword>
<dbReference type="Pfam" id="PF04545">
    <property type="entry name" value="Sigma70_r4"/>
    <property type="match status" value="1"/>
</dbReference>
<dbReference type="GO" id="GO:0003700">
    <property type="term" value="F:DNA-binding transcription factor activity"/>
    <property type="evidence" value="ECO:0007669"/>
    <property type="project" value="InterPro"/>
</dbReference>
<dbReference type="InterPro" id="IPR036388">
    <property type="entry name" value="WH-like_DNA-bd_sf"/>
</dbReference>
<evidence type="ECO:0000259" key="2">
    <source>
        <dbReference type="Pfam" id="PF04545"/>
    </source>
</evidence>
<evidence type="ECO:0000313" key="3">
    <source>
        <dbReference type="EMBL" id="SFF81138.1"/>
    </source>
</evidence>
<dbReference type="GO" id="GO:0006352">
    <property type="term" value="P:DNA-templated transcription initiation"/>
    <property type="evidence" value="ECO:0007669"/>
    <property type="project" value="InterPro"/>
</dbReference>
<evidence type="ECO:0000313" key="4">
    <source>
        <dbReference type="Proteomes" id="UP000199323"/>
    </source>
</evidence>
<dbReference type="InterPro" id="IPR013324">
    <property type="entry name" value="RNA_pol_sigma_r3/r4-like"/>
</dbReference>
<dbReference type="STRING" id="380248.SAMN05216251_13028"/>
<dbReference type="Proteomes" id="UP000199323">
    <property type="component" value="Unassembled WGS sequence"/>
</dbReference>
<gene>
    <name evidence="3" type="ORF">SAMN05216251_13028</name>
</gene>
<protein>
    <submittedName>
        <fullName evidence="3">Sigma-70, region 4</fullName>
    </submittedName>
</protein>
<organism evidence="3 4">
    <name type="scientific">Actinacidiphila alni</name>
    <dbReference type="NCBI Taxonomy" id="380248"/>
    <lineage>
        <taxon>Bacteria</taxon>
        <taxon>Bacillati</taxon>
        <taxon>Actinomycetota</taxon>
        <taxon>Actinomycetes</taxon>
        <taxon>Kitasatosporales</taxon>
        <taxon>Streptomycetaceae</taxon>
        <taxon>Actinacidiphila</taxon>
    </lineage>
</organism>
<feature type="region of interest" description="Disordered" evidence="1">
    <location>
        <begin position="148"/>
        <end position="173"/>
    </location>
</feature>
<dbReference type="EMBL" id="FONG01000030">
    <property type="protein sequence ID" value="SFF81138.1"/>
    <property type="molecule type" value="Genomic_DNA"/>
</dbReference>
<dbReference type="InterPro" id="IPR007630">
    <property type="entry name" value="RNA_pol_sigma70_r4"/>
</dbReference>
<dbReference type="Gene3D" id="1.10.10.10">
    <property type="entry name" value="Winged helix-like DNA-binding domain superfamily/Winged helix DNA-binding domain"/>
    <property type="match status" value="1"/>
</dbReference>
<accession>A0A1I2LRC7</accession>
<reference evidence="3 4" key="1">
    <citation type="submission" date="2016-10" db="EMBL/GenBank/DDBJ databases">
        <authorList>
            <person name="de Groot N.N."/>
        </authorList>
    </citation>
    <scope>NUCLEOTIDE SEQUENCE [LARGE SCALE GENOMIC DNA]</scope>
    <source>
        <strain evidence="3 4">CGMCC 4.3510</strain>
    </source>
</reference>
<proteinExistence type="predicted"/>